<dbReference type="RefSeq" id="WP_025258928.1">
    <property type="nucleotide sequence ID" value="NZ_BLWA01000021.1"/>
</dbReference>
<dbReference type="GO" id="GO:0042910">
    <property type="term" value="F:xenobiotic transmembrane transporter activity"/>
    <property type="evidence" value="ECO:0007669"/>
    <property type="project" value="TreeGrafter"/>
</dbReference>
<sequence length="1019" mass="112614">MHFNLSEWALRHRQVVLYLMIVLAVVGALSYTKLGQSEDPPFTFKAMVIRTLWPGASAEEVARQVTDKIEKKLMETGEYERISSFSRPGESTVTFIARDSIFSAAVPELWYQLRKKIGDIRQTLPQGVQGPFFNDEFGTTFGNIYALSGEGFDYAVLKDYAERIQIRLQRVKDVGKVELIGLQDEKVWIELSNVKLATLGLPMEAVQQALEAQNAVSSASFFETPAERIQLRVSGRFQSVDEIRNFPIRVGDRTLRISDLADVHRGFNDPPAPRMRFMDEDAIGLAVAMKDGGDILVLGRALEGEFARLQNNLPAGMQLRKVSDQPAAVKTGVGEFVQVLAEALIIVLLVSFFSLGMRTGMVVALAIPLVLAMTFATMYYLGIGLHKISLGALVLALGLLVDDAIIAVEMMAIKMEQGYDRLKAASFAWTSTAFPMLTGTLITAAGFLPIATALSSTGEYTRSIFQVVTIALIASWIVAVMFVPYLGDRLLPDLAKIHAAKHGSDAPDPYATPMYKRVRALVGWCVERRKTVIVATVALFVLSVVMFRFVPQQFFPASGRLELMVDLKLAEGASLQNTTEQVTRLEQMLKDHPGIDNHVAYVGTGSPRFYLPLDQQLPAPSFAQIVVLTKTIEDREALRSWLITSLNEQFPTLRSRVTRLENGPPVGYPVQFRVTGEHIEVVRELARQVREKVRENPHVSNVHLDWEEPSKVVHLNIDQDRARALGVTTADLSAFLRNSLTGSSVSQFREDDELIEILLRGTRNEREQLGNLSSLAVPTQSGASIALSQVATLEYGFEEGVIWHRNRLPSVTVRADIYGKEQPATLVQQILPTLEPVRAELPDGYLLEVGGTVEDSARGQNSVNAGVPLFIVVVLTLLMIQLRSFSRMFMVFVTAPLGLIGVTLFLLIFNQPFGFVAMLGTIALSGMIMRNSVILVDQIEQDIASGQDQWHAIIEATVRRFRPIVLTALAAVLAMIPLSRSLFFGPMAVAIMGGLIVATALTLLFLPALYAAWFRVKRS</sequence>
<dbReference type="PANTHER" id="PTHR32063:SF18">
    <property type="entry name" value="CATION EFFLUX SYSTEM PROTEIN"/>
    <property type="match status" value="1"/>
</dbReference>
<gene>
    <name evidence="3" type="ORF">ALP84_00624</name>
    <name evidence="2" type="ORF">PSCICP_47900</name>
</gene>
<dbReference type="Proteomes" id="UP000614982">
    <property type="component" value="Unassembled WGS sequence"/>
</dbReference>
<organism evidence="3 4">
    <name type="scientific">Pseudomonas cichorii</name>
    <dbReference type="NCBI Taxonomy" id="36746"/>
    <lineage>
        <taxon>Bacteria</taxon>
        <taxon>Pseudomonadati</taxon>
        <taxon>Pseudomonadota</taxon>
        <taxon>Gammaproteobacteria</taxon>
        <taxon>Pseudomonadales</taxon>
        <taxon>Pseudomonadaceae</taxon>
        <taxon>Pseudomonas</taxon>
    </lineage>
</organism>
<feature type="transmembrane region" description="Helical" evidence="1">
    <location>
        <begin position="362"/>
        <end position="382"/>
    </location>
</feature>
<feature type="transmembrane region" description="Helical" evidence="1">
    <location>
        <begin position="388"/>
        <end position="406"/>
    </location>
</feature>
<feature type="transmembrane region" description="Helical" evidence="1">
    <location>
        <begin position="865"/>
        <end position="882"/>
    </location>
</feature>
<evidence type="ECO:0000313" key="3">
    <source>
        <dbReference type="EMBL" id="RMR54143.1"/>
    </source>
</evidence>
<keyword evidence="1" id="KW-0812">Transmembrane</keyword>
<evidence type="ECO:0000313" key="5">
    <source>
        <dbReference type="Proteomes" id="UP000614982"/>
    </source>
</evidence>
<keyword evidence="5" id="KW-1185">Reference proteome</keyword>
<dbReference type="Gene3D" id="3.30.70.1430">
    <property type="entry name" value="Multidrug efflux transporter AcrB pore domain"/>
    <property type="match status" value="2"/>
</dbReference>
<name>A0A3M4VR80_PSECI</name>
<feature type="transmembrane region" description="Helical" evidence="1">
    <location>
        <begin position="964"/>
        <end position="983"/>
    </location>
</feature>
<dbReference type="GO" id="GO:0005886">
    <property type="term" value="C:plasma membrane"/>
    <property type="evidence" value="ECO:0007669"/>
    <property type="project" value="TreeGrafter"/>
</dbReference>
<feature type="transmembrane region" description="Helical" evidence="1">
    <location>
        <begin position="989"/>
        <end position="1013"/>
    </location>
</feature>
<feature type="transmembrane region" description="Helical" evidence="1">
    <location>
        <begin position="889"/>
        <end position="909"/>
    </location>
</feature>
<dbReference type="Pfam" id="PF00873">
    <property type="entry name" value="ACR_tran"/>
    <property type="match status" value="1"/>
</dbReference>
<dbReference type="SUPFAM" id="SSF82866">
    <property type="entry name" value="Multidrug efflux transporter AcrB transmembrane domain"/>
    <property type="match status" value="2"/>
</dbReference>
<dbReference type="PANTHER" id="PTHR32063">
    <property type="match status" value="1"/>
</dbReference>
<feature type="transmembrane region" description="Helical" evidence="1">
    <location>
        <begin position="336"/>
        <end position="355"/>
    </location>
</feature>
<dbReference type="AlphaFoldDB" id="A0A3M4VR80"/>
<dbReference type="GeneID" id="93657947"/>
<dbReference type="PRINTS" id="PR00702">
    <property type="entry name" value="ACRIFLAVINRP"/>
</dbReference>
<keyword evidence="1" id="KW-1133">Transmembrane helix</keyword>
<dbReference type="OrthoDB" id="9757940at2"/>
<dbReference type="Gene3D" id="3.30.70.1320">
    <property type="entry name" value="Multidrug efflux transporter AcrB pore domain like"/>
    <property type="match status" value="1"/>
</dbReference>
<keyword evidence="1" id="KW-0472">Membrane</keyword>
<accession>A0A3M4VR80</accession>
<comment type="caution">
    <text evidence="3">The sequence shown here is derived from an EMBL/GenBank/DDBJ whole genome shotgun (WGS) entry which is preliminary data.</text>
</comment>
<feature type="transmembrane region" description="Helical" evidence="1">
    <location>
        <begin position="427"/>
        <end position="451"/>
    </location>
</feature>
<protein>
    <submittedName>
        <fullName evidence="2">Resistance-nodulation-cell division (RND) efflux transporter</fullName>
    </submittedName>
</protein>
<dbReference type="Gene3D" id="3.30.2090.10">
    <property type="entry name" value="Multidrug efflux transporter AcrB TolC docking domain, DN and DC subdomains"/>
    <property type="match status" value="2"/>
</dbReference>
<feature type="transmembrane region" description="Helical" evidence="1">
    <location>
        <begin position="915"/>
        <end position="936"/>
    </location>
</feature>
<reference evidence="3 4" key="1">
    <citation type="submission" date="2018-08" db="EMBL/GenBank/DDBJ databases">
        <title>Recombination of ecologically and evolutionarily significant loci maintains genetic cohesion in the Pseudomonas syringae species complex.</title>
        <authorList>
            <person name="Dillon M."/>
            <person name="Thakur S."/>
            <person name="Almeida R.N.D."/>
            <person name="Weir B.S."/>
            <person name="Guttman D.S."/>
        </authorList>
    </citation>
    <scope>NUCLEOTIDE SEQUENCE [LARGE SCALE GENOMIC DNA]</scope>
    <source>
        <strain evidence="3 4">ICMP 6917</strain>
    </source>
</reference>
<dbReference type="EMBL" id="BLWA01000021">
    <property type="protein sequence ID" value="GFM94818.1"/>
    <property type="molecule type" value="Genomic_DNA"/>
</dbReference>
<reference evidence="2 5" key="2">
    <citation type="submission" date="2020-05" db="EMBL/GenBank/DDBJ databases">
        <title>Genetic diversity of Pseudomonas cichorii.</title>
        <authorList>
            <person name="Tani S."/>
            <person name="Yagi H."/>
            <person name="Hashimoto S."/>
            <person name="Iiyama K."/>
            <person name="Furuya N."/>
        </authorList>
    </citation>
    <scope>NUCLEOTIDE SEQUENCE [LARGE SCALE GENOMIC DNA]</scope>
    <source>
        <strain evidence="2 5">LMG 2162</strain>
    </source>
</reference>
<dbReference type="EMBL" id="RBRY01000124">
    <property type="protein sequence ID" value="RMR54143.1"/>
    <property type="molecule type" value="Genomic_DNA"/>
</dbReference>
<evidence type="ECO:0000256" key="1">
    <source>
        <dbReference type="SAM" id="Phobius"/>
    </source>
</evidence>
<dbReference type="Proteomes" id="UP000278332">
    <property type="component" value="Unassembled WGS sequence"/>
</dbReference>
<dbReference type="Gene3D" id="3.30.70.1440">
    <property type="entry name" value="Multidrug efflux transporter AcrB pore domain"/>
    <property type="match status" value="1"/>
</dbReference>
<dbReference type="SUPFAM" id="SSF82714">
    <property type="entry name" value="Multidrug efflux transporter AcrB TolC docking domain, DN and DC subdomains"/>
    <property type="match status" value="2"/>
</dbReference>
<proteinExistence type="predicted"/>
<evidence type="ECO:0000313" key="4">
    <source>
        <dbReference type="Proteomes" id="UP000278332"/>
    </source>
</evidence>
<dbReference type="Gene3D" id="1.20.1640.10">
    <property type="entry name" value="Multidrug efflux transporter AcrB transmembrane domain"/>
    <property type="match status" value="2"/>
</dbReference>
<dbReference type="InterPro" id="IPR027463">
    <property type="entry name" value="AcrB_DN_DC_subdom"/>
</dbReference>
<dbReference type="SUPFAM" id="SSF82693">
    <property type="entry name" value="Multidrug efflux transporter AcrB pore domain, PN1, PN2, PC1 and PC2 subdomains"/>
    <property type="match status" value="3"/>
</dbReference>
<feature type="transmembrane region" description="Helical" evidence="1">
    <location>
        <begin position="463"/>
        <end position="486"/>
    </location>
</feature>
<feature type="transmembrane region" description="Helical" evidence="1">
    <location>
        <begin position="15"/>
        <end position="32"/>
    </location>
</feature>
<evidence type="ECO:0000313" key="2">
    <source>
        <dbReference type="EMBL" id="GFM94818.1"/>
    </source>
</evidence>
<dbReference type="InterPro" id="IPR001036">
    <property type="entry name" value="Acrflvin-R"/>
</dbReference>
<feature type="transmembrane region" description="Helical" evidence="1">
    <location>
        <begin position="531"/>
        <end position="550"/>
    </location>
</feature>